<protein>
    <recommendedName>
        <fullName evidence="2">Lon proteolytic domain-containing protein</fullName>
    </recommendedName>
</protein>
<dbReference type="GO" id="GO:0004176">
    <property type="term" value="F:ATP-dependent peptidase activity"/>
    <property type="evidence" value="ECO:0007669"/>
    <property type="project" value="InterPro"/>
</dbReference>
<dbReference type="Pfam" id="PF05362">
    <property type="entry name" value="Lon_C"/>
    <property type="match status" value="1"/>
</dbReference>
<accession>A0A0Q3TL58</accession>
<dbReference type="RefSeq" id="WP_055740153.1">
    <property type="nucleotide sequence ID" value="NZ_JAAIWL010000008.1"/>
</dbReference>
<dbReference type="PANTHER" id="PTHR10046">
    <property type="entry name" value="ATP DEPENDENT LON PROTEASE FAMILY MEMBER"/>
    <property type="match status" value="1"/>
</dbReference>
<keyword evidence="1" id="KW-0472">Membrane</keyword>
<dbReference type="Gene3D" id="3.30.230.10">
    <property type="match status" value="1"/>
</dbReference>
<evidence type="ECO:0000313" key="3">
    <source>
        <dbReference type="EMBL" id="KQL54385.1"/>
    </source>
</evidence>
<comment type="caution">
    <text evidence="3">The sequence shown here is derived from an EMBL/GenBank/DDBJ whole genome shotgun (WGS) entry which is preliminary data.</text>
</comment>
<dbReference type="Proteomes" id="UP000051888">
    <property type="component" value="Unassembled WGS sequence"/>
</dbReference>
<sequence length="292" mass="33130">MNKSSFIIGVLTIIFYLLFLLLYLQDVINEFVFVCILFLSLIILLINLIVFRKQRVNKRKITIATFIIFLLFLYEFPLALIYNPPTYLANIYKQPSEVLEGSGIFLVGVSQLNLTEKSKQDVIELLSKQQADVLSVEEVDNKMKYSSKNSQILKWLHLQKEPIKQMGENVNQYLGQEEEFVSSFTKQSDNAGNSAGLGLALSGHIKNGDFQNRLHIAVTGAINENGEVLSIGYMKEKIQIVEKTRIPFMIIPSENAEQAAAIQKELKANVEIFDVAHVNEAIQLIQHLNDIH</sequence>
<dbReference type="InterPro" id="IPR014721">
    <property type="entry name" value="Ribsml_uS5_D2-typ_fold_subgr"/>
</dbReference>
<feature type="domain" description="Lon proteolytic" evidence="2">
    <location>
        <begin position="192"/>
        <end position="283"/>
    </location>
</feature>
<reference evidence="3 4" key="1">
    <citation type="submission" date="2015-09" db="EMBL/GenBank/DDBJ databases">
        <title>Genome sequencing project for genomic taxonomy and phylogenomics of Bacillus-like bacteria.</title>
        <authorList>
            <person name="Liu B."/>
            <person name="Wang J."/>
            <person name="Zhu Y."/>
            <person name="Liu G."/>
            <person name="Chen Q."/>
            <person name="Chen Z."/>
            <person name="Lan J."/>
            <person name="Che J."/>
            <person name="Ge C."/>
            <person name="Shi H."/>
            <person name="Pan Z."/>
            <person name="Liu X."/>
        </authorList>
    </citation>
    <scope>NUCLEOTIDE SEQUENCE [LARGE SCALE GENOMIC DNA]</scope>
    <source>
        <strain evidence="3 4">LMG 18435</strain>
    </source>
</reference>
<dbReference type="AlphaFoldDB" id="A0A0Q3TL58"/>
<gene>
    <name evidence="3" type="ORF">AN964_13355</name>
</gene>
<evidence type="ECO:0000313" key="4">
    <source>
        <dbReference type="Proteomes" id="UP000051888"/>
    </source>
</evidence>
<dbReference type="InterPro" id="IPR008269">
    <property type="entry name" value="Lon_proteolytic"/>
</dbReference>
<feature type="transmembrane region" description="Helical" evidence="1">
    <location>
        <begin position="63"/>
        <end position="82"/>
    </location>
</feature>
<dbReference type="OrthoDB" id="2740268at2"/>
<name>A0A0Q3TL58_9BACI</name>
<dbReference type="InterPro" id="IPR027065">
    <property type="entry name" value="Lon_Prtase"/>
</dbReference>
<keyword evidence="1" id="KW-0812">Transmembrane</keyword>
<dbReference type="PATRIC" id="fig|157838.3.peg.2970"/>
<feature type="transmembrane region" description="Helical" evidence="1">
    <location>
        <begin position="7"/>
        <end position="25"/>
    </location>
</feature>
<dbReference type="SUPFAM" id="SSF54211">
    <property type="entry name" value="Ribosomal protein S5 domain 2-like"/>
    <property type="match status" value="1"/>
</dbReference>
<feature type="transmembrane region" description="Helical" evidence="1">
    <location>
        <begin position="31"/>
        <end position="51"/>
    </location>
</feature>
<organism evidence="3 4">
    <name type="scientific">Heyndrickxia shackletonii</name>
    <dbReference type="NCBI Taxonomy" id="157838"/>
    <lineage>
        <taxon>Bacteria</taxon>
        <taxon>Bacillati</taxon>
        <taxon>Bacillota</taxon>
        <taxon>Bacilli</taxon>
        <taxon>Bacillales</taxon>
        <taxon>Bacillaceae</taxon>
        <taxon>Heyndrickxia</taxon>
    </lineage>
</organism>
<dbReference type="GO" id="GO:0030163">
    <property type="term" value="P:protein catabolic process"/>
    <property type="evidence" value="ECO:0007669"/>
    <property type="project" value="InterPro"/>
</dbReference>
<keyword evidence="4" id="KW-1185">Reference proteome</keyword>
<dbReference type="STRING" id="157838.AN964_13355"/>
<evidence type="ECO:0000259" key="2">
    <source>
        <dbReference type="Pfam" id="PF05362"/>
    </source>
</evidence>
<proteinExistence type="predicted"/>
<dbReference type="GO" id="GO:0006508">
    <property type="term" value="P:proteolysis"/>
    <property type="evidence" value="ECO:0007669"/>
    <property type="project" value="InterPro"/>
</dbReference>
<dbReference type="GO" id="GO:0004252">
    <property type="term" value="F:serine-type endopeptidase activity"/>
    <property type="evidence" value="ECO:0007669"/>
    <property type="project" value="InterPro"/>
</dbReference>
<evidence type="ECO:0000256" key="1">
    <source>
        <dbReference type="SAM" id="Phobius"/>
    </source>
</evidence>
<keyword evidence="1" id="KW-1133">Transmembrane helix</keyword>
<dbReference type="GO" id="GO:0005524">
    <property type="term" value="F:ATP binding"/>
    <property type="evidence" value="ECO:0007669"/>
    <property type="project" value="InterPro"/>
</dbReference>
<dbReference type="EMBL" id="LJJC01000004">
    <property type="protein sequence ID" value="KQL54385.1"/>
    <property type="molecule type" value="Genomic_DNA"/>
</dbReference>
<dbReference type="InterPro" id="IPR020568">
    <property type="entry name" value="Ribosomal_Su5_D2-typ_SF"/>
</dbReference>